<accession>A0A0V0R9W1</accession>
<dbReference type="EMBL" id="JYDL01002706">
    <property type="protein sequence ID" value="KRX11284.1"/>
    <property type="molecule type" value="Genomic_DNA"/>
</dbReference>
<feature type="non-terminal residue" evidence="2">
    <location>
        <position position="58"/>
    </location>
</feature>
<gene>
    <name evidence="2" type="ORF">T07_14509</name>
</gene>
<dbReference type="AlphaFoldDB" id="A0A0V0R9W1"/>
<dbReference type="Proteomes" id="UP000054630">
    <property type="component" value="Unassembled WGS sequence"/>
</dbReference>
<dbReference type="Pfam" id="PF17921">
    <property type="entry name" value="Integrase_H2C2"/>
    <property type="match status" value="1"/>
</dbReference>
<dbReference type="Gene3D" id="1.10.340.70">
    <property type="match status" value="1"/>
</dbReference>
<dbReference type="InterPro" id="IPR041588">
    <property type="entry name" value="Integrase_H2C2"/>
</dbReference>
<evidence type="ECO:0000313" key="3">
    <source>
        <dbReference type="Proteomes" id="UP000054630"/>
    </source>
</evidence>
<sequence length="58" mass="6711">MKNPIVMPRKHPVTRLVIRSTHNDVGHLGVNSTRAELGRRFFIPKCISTVKHEIYKCK</sequence>
<name>A0A0V0R9W1_9BILA</name>
<evidence type="ECO:0000313" key="2">
    <source>
        <dbReference type="EMBL" id="KRX11284.1"/>
    </source>
</evidence>
<proteinExistence type="predicted"/>
<comment type="caution">
    <text evidence="2">The sequence shown here is derived from an EMBL/GenBank/DDBJ whole genome shotgun (WGS) entry which is preliminary data.</text>
</comment>
<dbReference type="STRING" id="6336.A0A0V0R9W1"/>
<organism evidence="2 3">
    <name type="scientific">Trichinella nelsoni</name>
    <dbReference type="NCBI Taxonomy" id="6336"/>
    <lineage>
        <taxon>Eukaryota</taxon>
        <taxon>Metazoa</taxon>
        <taxon>Ecdysozoa</taxon>
        <taxon>Nematoda</taxon>
        <taxon>Enoplea</taxon>
        <taxon>Dorylaimia</taxon>
        <taxon>Trichinellida</taxon>
        <taxon>Trichinellidae</taxon>
        <taxon>Trichinella</taxon>
    </lineage>
</organism>
<keyword evidence="3" id="KW-1185">Reference proteome</keyword>
<evidence type="ECO:0000259" key="1">
    <source>
        <dbReference type="Pfam" id="PF17921"/>
    </source>
</evidence>
<reference evidence="2 3" key="1">
    <citation type="submission" date="2015-01" db="EMBL/GenBank/DDBJ databases">
        <title>Evolution of Trichinella species and genotypes.</title>
        <authorList>
            <person name="Korhonen P.K."/>
            <person name="Edoardo P."/>
            <person name="Giuseppe L.R."/>
            <person name="Gasser R.B."/>
        </authorList>
    </citation>
    <scope>NUCLEOTIDE SEQUENCE [LARGE SCALE GENOMIC DNA]</scope>
    <source>
        <strain evidence="2">ISS37</strain>
    </source>
</reference>
<feature type="domain" description="Integrase zinc-binding" evidence="1">
    <location>
        <begin position="13"/>
        <end position="57"/>
    </location>
</feature>
<dbReference type="OrthoDB" id="10055784at2759"/>
<protein>
    <recommendedName>
        <fullName evidence="1">Integrase zinc-binding domain-containing protein</fullName>
    </recommendedName>
</protein>